<keyword evidence="2" id="KW-1185">Reference proteome</keyword>
<dbReference type="PROSITE" id="PS51257">
    <property type="entry name" value="PROKAR_LIPOPROTEIN"/>
    <property type="match status" value="1"/>
</dbReference>
<evidence type="ECO:0008006" key="3">
    <source>
        <dbReference type="Google" id="ProtNLM"/>
    </source>
</evidence>
<gene>
    <name evidence="1" type="ORF">HHU12_25010</name>
</gene>
<organism evidence="1 2">
    <name type="scientific">Flammeovirga aprica JL-4</name>
    <dbReference type="NCBI Taxonomy" id="694437"/>
    <lineage>
        <taxon>Bacteria</taxon>
        <taxon>Pseudomonadati</taxon>
        <taxon>Bacteroidota</taxon>
        <taxon>Cytophagia</taxon>
        <taxon>Cytophagales</taxon>
        <taxon>Flammeovirgaceae</taxon>
        <taxon>Flammeovirga</taxon>
    </lineage>
</organism>
<dbReference type="RefSeq" id="WP_169659470.1">
    <property type="nucleotide sequence ID" value="NZ_JABANE010000091.1"/>
</dbReference>
<comment type="caution">
    <text evidence="1">The sequence shown here is derived from an EMBL/GenBank/DDBJ whole genome shotgun (WGS) entry which is preliminary data.</text>
</comment>
<evidence type="ECO:0000313" key="1">
    <source>
        <dbReference type="EMBL" id="NME71249.1"/>
    </source>
</evidence>
<dbReference type="AlphaFoldDB" id="A0A7X9XC42"/>
<sequence length="167" mass="19381">MKNIITIFLLSFIYSCKEKPNYNPFDNQFNVSVKQLINDNCDTVSAGCGYFNLLKSEDKLKPYYQVYCDDFFTVIAKGFTMDIDTFKLQSSDFQNSYIDSITSLPLDKSQLNIELGKFGYKIFLRETNTIKAVNKEIQDTVSLKLYTCPIEDQNLLVRTIEFFKGRE</sequence>
<reference evidence="1 2" key="1">
    <citation type="submission" date="2020-04" db="EMBL/GenBank/DDBJ databases">
        <title>Flammeovirga sp. SR4, a novel species isolated from seawater.</title>
        <authorList>
            <person name="Wang X."/>
        </authorList>
    </citation>
    <scope>NUCLEOTIDE SEQUENCE [LARGE SCALE GENOMIC DNA]</scope>
    <source>
        <strain evidence="1 2">ATCC 23126</strain>
    </source>
</reference>
<evidence type="ECO:0000313" key="2">
    <source>
        <dbReference type="Proteomes" id="UP000576082"/>
    </source>
</evidence>
<proteinExistence type="predicted"/>
<protein>
    <recommendedName>
        <fullName evidence="3">Lipoprotein</fullName>
    </recommendedName>
</protein>
<dbReference type="EMBL" id="JABANE010000091">
    <property type="protein sequence ID" value="NME71249.1"/>
    <property type="molecule type" value="Genomic_DNA"/>
</dbReference>
<name>A0A7X9XC42_9BACT</name>
<accession>A0A7X9XC42</accession>
<dbReference type="Proteomes" id="UP000576082">
    <property type="component" value="Unassembled WGS sequence"/>
</dbReference>